<proteinExistence type="predicted"/>
<sequence length="53" mass="6325">MRLQTHPSPHFHHGPFMVAAERECTAVDRRNRDWRGSLAWLKWRKTGEWGVEP</sequence>
<evidence type="ECO:0000313" key="2">
    <source>
        <dbReference type="Proteomes" id="UP000219612"/>
    </source>
</evidence>
<reference evidence="2" key="1">
    <citation type="submission" date="2017-09" db="EMBL/GenBank/DDBJ databases">
        <authorList>
            <person name="Varghese N."/>
            <person name="Submissions S."/>
        </authorList>
    </citation>
    <scope>NUCLEOTIDE SEQUENCE [LARGE SCALE GENOMIC DNA]</scope>
    <source>
        <strain evidence="2">CGMCC 4.6857</strain>
    </source>
</reference>
<accession>A0A285JRQ7</accession>
<protein>
    <submittedName>
        <fullName evidence="1">Uncharacterized protein</fullName>
    </submittedName>
</protein>
<dbReference type="EMBL" id="OBDY01000024">
    <property type="protein sequence ID" value="SNY62994.1"/>
    <property type="molecule type" value="Genomic_DNA"/>
</dbReference>
<dbReference type="RefSeq" id="WP_179855502.1">
    <property type="nucleotide sequence ID" value="NZ_OBDY01000024.1"/>
</dbReference>
<keyword evidence="2" id="KW-1185">Reference proteome</keyword>
<dbReference type="AlphaFoldDB" id="A0A285JRQ7"/>
<gene>
    <name evidence="1" type="ORF">SAMN05421748_124146</name>
</gene>
<organism evidence="1 2">
    <name type="scientific">Paractinoplanes atraurantiacus</name>
    <dbReference type="NCBI Taxonomy" id="1036182"/>
    <lineage>
        <taxon>Bacteria</taxon>
        <taxon>Bacillati</taxon>
        <taxon>Actinomycetota</taxon>
        <taxon>Actinomycetes</taxon>
        <taxon>Micromonosporales</taxon>
        <taxon>Micromonosporaceae</taxon>
        <taxon>Paractinoplanes</taxon>
    </lineage>
</organism>
<evidence type="ECO:0000313" key="1">
    <source>
        <dbReference type="EMBL" id="SNY62994.1"/>
    </source>
</evidence>
<dbReference type="Proteomes" id="UP000219612">
    <property type="component" value="Unassembled WGS sequence"/>
</dbReference>
<name>A0A285JRQ7_9ACTN</name>